<name>A0ABR1TNN4_9PEZI</name>
<organism evidence="2 3">
    <name type="scientific">Apiospora phragmitis</name>
    <dbReference type="NCBI Taxonomy" id="2905665"/>
    <lineage>
        <taxon>Eukaryota</taxon>
        <taxon>Fungi</taxon>
        <taxon>Dikarya</taxon>
        <taxon>Ascomycota</taxon>
        <taxon>Pezizomycotina</taxon>
        <taxon>Sordariomycetes</taxon>
        <taxon>Xylariomycetidae</taxon>
        <taxon>Amphisphaeriales</taxon>
        <taxon>Apiosporaceae</taxon>
        <taxon>Apiospora</taxon>
    </lineage>
</organism>
<dbReference type="EMBL" id="JAQQWL010000011">
    <property type="protein sequence ID" value="KAK8048192.1"/>
    <property type="molecule type" value="Genomic_DNA"/>
</dbReference>
<proteinExistence type="predicted"/>
<evidence type="ECO:0000313" key="3">
    <source>
        <dbReference type="Proteomes" id="UP001480595"/>
    </source>
</evidence>
<reference evidence="2 3" key="1">
    <citation type="submission" date="2023-01" db="EMBL/GenBank/DDBJ databases">
        <title>Analysis of 21 Apiospora genomes using comparative genomics revels a genus with tremendous synthesis potential of carbohydrate active enzymes and secondary metabolites.</title>
        <authorList>
            <person name="Sorensen T."/>
        </authorList>
    </citation>
    <scope>NUCLEOTIDE SEQUENCE [LARGE SCALE GENOMIC DNA]</scope>
    <source>
        <strain evidence="2 3">CBS 135458</strain>
    </source>
</reference>
<dbReference type="Proteomes" id="UP001480595">
    <property type="component" value="Unassembled WGS sequence"/>
</dbReference>
<sequence>MHSRGRLRGRLACRRLGDQHRRLELRRGAAVSERRGGRGNRELPGLAARGYAGLTATEFWTAQAQGGRRDHEGAEKREPQHRRPHPRGRRRRRIGGARPAPQQEHASTETGFMMSVEFGSYAWYADTGACADEDVDVGTEQTADAGATTARRVPRRVRRPAPGVGGPAALLDLFRLKEAEHTLLLAGAGGNAAALIGVTL</sequence>
<feature type="region of interest" description="Disordered" evidence="1">
    <location>
        <begin position="63"/>
        <end position="110"/>
    </location>
</feature>
<dbReference type="RefSeq" id="XP_066710441.1">
    <property type="nucleotide sequence ID" value="XM_066861331.1"/>
</dbReference>
<gene>
    <name evidence="2" type="ORF">PG994_009922</name>
</gene>
<dbReference type="GeneID" id="92094394"/>
<feature type="compositionally biased region" description="Basic and acidic residues" evidence="1">
    <location>
        <begin position="67"/>
        <end position="78"/>
    </location>
</feature>
<feature type="compositionally biased region" description="Basic residues" evidence="1">
    <location>
        <begin position="79"/>
        <end position="95"/>
    </location>
</feature>
<keyword evidence="3" id="KW-1185">Reference proteome</keyword>
<comment type="caution">
    <text evidence="2">The sequence shown here is derived from an EMBL/GenBank/DDBJ whole genome shotgun (WGS) entry which is preliminary data.</text>
</comment>
<protein>
    <submittedName>
        <fullName evidence="2">Uncharacterized protein</fullName>
    </submittedName>
</protein>
<evidence type="ECO:0000313" key="2">
    <source>
        <dbReference type="EMBL" id="KAK8048192.1"/>
    </source>
</evidence>
<evidence type="ECO:0000256" key="1">
    <source>
        <dbReference type="SAM" id="MobiDB-lite"/>
    </source>
</evidence>
<accession>A0ABR1TNN4</accession>